<evidence type="ECO:0000313" key="1">
    <source>
        <dbReference type="EMBL" id="CDP33122.1"/>
    </source>
</evidence>
<protein>
    <submittedName>
        <fullName evidence="1">ARAD1A02222p</fullName>
    </submittedName>
</protein>
<dbReference type="EMBL" id="HG937691">
    <property type="protein sequence ID" value="CDP33122.1"/>
    <property type="molecule type" value="Genomic_DNA"/>
</dbReference>
<organism evidence="1">
    <name type="scientific">Blastobotrys adeninivorans</name>
    <name type="common">Yeast</name>
    <name type="synonym">Arxula adeninivorans</name>
    <dbReference type="NCBI Taxonomy" id="409370"/>
    <lineage>
        <taxon>Eukaryota</taxon>
        <taxon>Fungi</taxon>
        <taxon>Dikarya</taxon>
        <taxon>Ascomycota</taxon>
        <taxon>Saccharomycotina</taxon>
        <taxon>Dipodascomycetes</taxon>
        <taxon>Dipodascales</taxon>
        <taxon>Trichomonascaceae</taxon>
        <taxon>Blastobotrys</taxon>
    </lineage>
</organism>
<name>A0A060T2K7_BLAAD</name>
<accession>A0A060T2K7</accession>
<gene>
    <name evidence="1" type="ORF">GNLVRS02_ARAD1A02222g</name>
</gene>
<reference evidence="1" key="1">
    <citation type="submission" date="2014-02" db="EMBL/GenBank/DDBJ databases">
        <authorList>
            <person name="Genoscope - CEA"/>
        </authorList>
    </citation>
    <scope>NUCLEOTIDE SEQUENCE</scope>
    <source>
        <strain evidence="1">LS3</strain>
    </source>
</reference>
<sequence>MSVNDSDSEVEEIDIKVQITVKYKDENDKTVEKQVSPLVIDGNYVCPINNCQFMNSRLAPLKTHARGSVHTNVGRPIAVDFSPYQLGGEFSGDIYVPKCLEGTAIVVDAKYNVAVCLVGQYVLGQLDIPTHCKVCPFCQSFDQDKYIVDPDFKRIEIDVDLDPFKLGMVDRLNSGKLPLVTGKRPAIVGLPVRRRHICLLCLKKGVETTFNPGTRWHMFKVHKLGLSEVDRNLGTCYCMAFRQLGDSTTGTPNNFHVVERRYGTRRY</sequence>
<proteinExistence type="predicted"/>
<dbReference type="AlphaFoldDB" id="A0A060T2K7"/>
<reference evidence="1" key="2">
    <citation type="submission" date="2014-06" db="EMBL/GenBank/DDBJ databases">
        <title>The complete genome of Blastobotrys (Arxula) adeninivorans LS3 - a yeast of biotechnological interest.</title>
        <authorList>
            <person name="Kunze G."/>
            <person name="Gaillardin C."/>
            <person name="Czernicka M."/>
            <person name="Durrens P."/>
            <person name="Martin T."/>
            <person name="Boer E."/>
            <person name="Gabaldon T."/>
            <person name="Cruz J."/>
            <person name="Talla E."/>
            <person name="Marck C."/>
            <person name="Goffeau A."/>
            <person name="Barbe V."/>
            <person name="Baret P."/>
            <person name="Baronian K."/>
            <person name="Beier S."/>
            <person name="Bleykasten C."/>
            <person name="Bode R."/>
            <person name="Casaregola S."/>
            <person name="Despons L."/>
            <person name="Fairhead C."/>
            <person name="Giersberg M."/>
            <person name="Gierski P."/>
            <person name="Hahnel U."/>
            <person name="Hartmann A."/>
            <person name="Jankowska D."/>
            <person name="Jubin C."/>
            <person name="Jung P."/>
            <person name="Lafontaine I."/>
            <person name="Leh-Louis V."/>
            <person name="Lemaire M."/>
            <person name="Marcet-Houben M."/>
            <person name="Mascher M."/>
            <person name="Morel G."/>
            <person name="Richard G.-F."/>
            <person name="Riechen J."/>
            <person name="Sacerdot C."/>
            <person name="Sarkar A."/>
            <person name="Savel G."/>
            <person name="Schacherer J."/>
            <person name="Sherman D."/>
            <person name="Straub M.-L."/>
            <person name="Stein N."/>
            <person name="Thierry A."/>
            <person name="Trautwein-Schult A."/>
            <person name="Westhof E."/>
            <person name="Worch S."/>
            <person name="Dujon B."/>
            <person name="Souciet J.-L."/>
            <person name="Wincker P."/>
            <person name="Scholz U."/>
            <person name="Neuveglise N."/>
        </authorList>
    </citation>
    <scope>NUCLEOTIDE SEQUENCE</scope>
    <source>
        <strain evidence="1">LS3</strain>
    </source>
</reference>